<dbReference type="Gene3D" id="2.170.140.10">
    <property type="entry name" value="Chitin binding domain"/>
    <property type="match status" value="3"/>
</dbReference>
<dbReference type="InterPro" id="IPR036508">
    <property type="entry name" value="Chitin-bd_dom_sf"/>
</dbReference>
<dbReference type="Proteomes" id="UP000092444">
    <property type="component" value="Unassembled WGS sequence"/>
</dbReference>
<comment type="similarity">
    <text evidence="1">Belongs to the GHMP kinase family. GalK subfamily.</text>
</comment>
<dbReference type="Pfam" id="PF10509">
    <property type="entry name" value="GalKase_gal_bdg"/>
    <property type="match status" value="1"/>
</dbReference>
<dbReference type="Pfam" id="PF00288">
    <property type="entry name" value="GHMP_kinases_N"/>
    <property type="match status" value="1"/>
</dbReference>
<keyword evidence="4" id="KW-0418">Kinase</keyword>
<dbReference type="PROSITE" id="PS00627">
    <property type="entry name" value="GHMP_KINASES_ATP"/>
    <property type="match status" value="1"/>
</dbReference>
<dbReference type="Gene3D" id="3.30.230.10">
    <property type="match status" value="1"/>
</dbReference>
<keyword evidence="3" id="KW-0547">Nucleotide-binding</keyword>
<feature type="domain" description="Chitin-binding type-2" evidence="6">
    <location>
        <begin position="187"/>
        <end position="243"/>
    </location>
</feature>
<dbReference type="EMBL" id="CCAG010016940">
    <property type="status" value="NOT_ANNOTATED_CDS"/>
    <property type="molecule type" value="Genomic_DNA"/>
</dbReference>
<dbReference type="InterPro" id="IPR006204">
    <property type="entry name" value="GHMP_kinase_N_dom"/>
</dbReference>
<dbReference type="PANTHER" id="PTHR10457">
    <property type="entry name" value="MEVALONATE KINASE/GALACTOKINASE"/>
    <property type="match status" value="1"/>
</dbReference>
<keyword evidence="8" id="KW-1185">Reference proteome</keyword>
<dbReference type="PRINTS" id="PR00959">
    <property type="entry name" value="MEVGALKINASE"/>
</dbReference>
<dbReference type="InterPro" id="IPR006203">
    <property type="entry name" value="GHMP_knse_ATP-bd_CS"/>
</dbReference>
<dbReference type="InterPro" id="IPR014721">
    <property type="entry name" value="Ribsml_uS5_D2-typ_fold_subgr"/>
</dbReference>
<dbReference type="EMBL" id="CCAG010016939">
    <property type="status" value="NOT_ANNOTATED_CDS"/>
    <property type="molecule type" value="Genomic_DNA"/>
</dbReference>
<dbReference type="InterPro" id="IPR000705">
    <property type="entry name" value="Galactokinase"/>
</dbReference>
<dbReference type="STRING" id="37546.A0A1B0FRA3"/>
<evidence type="ECO:0000256" key="1">
    <source>
        <dbReference type="ARBA" id="ARBA00006566"/>
    </source>
</evidence>
<dbReference type="GO" id="GO:0005576">
    <property type="term" value="C:extracellular region"/>
    <property type="evidence" value="ECO:0007669"/>
    <property type="project" value="InterPro"/>
</dbReference>
<dbReference type="GO" id="GO:0006012">
    <property type="term" value="P:galactose metabolic process"/>
    <property type="evidence" value="ECO:0007669"/>
    <property type="project" value="InterPro"/>
</dbReference>
<dbReference type="GO" id="GO:0008061">
    <property type="term" value="F:chitin binding"/>
    <property type="evidence" value="ECO:0007669"/>
    <property type="project" value="InterPro"/>
</dbReference>
<dbReference type="InterPro" id="IPR002557">
    <property type="entry name" value="Chitin-bd_dom"/>
</dbReference>
<dbReference type="InterPro" id="IPR020568">
    <property type="entry name" value="Ribosomal_Su5_D2-typ_SF"/>
</dbReference>
<keyword evidence="2" id="KW-0808">Transferase</keyword>
<evidence type="ECO:0000256" key="3">
    <source>
        <dbReference type="ARBA" id="ARBA00022741"/>
    </source>
</evidence>
<name>A0A1B0FRA3_GLOMM</name>
<dbReference type="AlphaFoldDB" id="A0A1B0FRA3"/>
<evidence type="ECO:0000256" key="5">
    <source>
        <dbReference type="ARBA" id="ARBA00022840"/>
    </source>
</evidence>
<dbReference type="Gene3D" id="3.30.70.890">
    <property type="entry name" value="GHMP kinase, C-terminal domain"/>
    <property type="match status" value="1"/>
</dbReference>
<evidence type="ECO:0000256" key="4">
    <source>
        <dbReference type="ARBA" id="ARBA00022777"/>
    </source>
</evidence>
<dbReference type="Pfam" id="PF01607">
    <property type="entry name" value="CBM_14"/>
    <property type="match status" value="3"/>
</dbReference>
<keyword evidence="5" id="KW-0067">ATP-binding</keyword>
<accession>A0A1B0FRA3</accession>
<dbReference type="SMART" id="SM00494">
    <property type="entry name" value="ChtBD2"/>
    <property type="match status" value="3"/>
</dbReference>
<dbReference type="PROSITE" id="PS00106">
    <property type="entry name" value="GALACTOKINASE"/>
    <property type="match status" value="1"/>
</dbReference>
<dbReference type="SUPFAM" id="SSF54211">
    <property type="entry name" value="Ribosomal protein S5 domain 2-like"/>
    <property type="match status" value="1"/>
</dbReference>
<evidence type="ECO:0000313" key="8">
    <source>
        <dbReference type="Proteomes" id="UP000092444"/>
    </source>
</evidence>
<dbReference type="GO" id="GO:0005524">
    <property type="term" value="F:ATP binding"/>
    <property type="evidence" value="ECO:0007669"/>
    <property type="project" value="UniProtKB-KW"/>
</dbReference>
<dbReference type="InterPro" id="IPR036554">
    <property type="entry name" value="GHMP_kinase_C_sf"/>
</dbReference>
<proteinExistence type="inferred from homology"/>
<feature type="domain" description="Chitin-binding type-2" evidence="6">
    <location>
        <begin position="244"/>
        <end position="300"/>
    </location>
</feature>
<dbReference type="PRINTS" id="PR00473">
    <property type="entry name" value="GALCTOKINASE"/>
</dbReference>
<dbReference type="SUPFAM" id="SSF55060">
    <property type="entry name" value="GHMP Kinase, C-terminal domain"/>
    <property type="match status" value="1"/>
</dbReference>
<sequence>MFYQEVFPLNGLLKIISEHKLVQLKQLTKKCKQPAGESHELEAFCVSINMIGNMKSIELLGLHYNPVTVTLLCLLLKKLCHMVYDTLNDSNSDVRQYVVLSAVAIVVVAQQLKANQEDPCKVKGRVVGDVTHCDRYWECVNNQPELYDCPNGLVFAGKHRGVTEGCDYPWRANYCDGKQLANGPISTEHCDWLYGIFGHETSCTRYWTCWNGTATEQLCIGGLLYNENAHSCDWPENVDGCQKHPLCNDDANGNVPLGKSCNRYWQCQGGYPRLQRCPAMLVFDRHSLRCVVPPTEECDIPTTPLPLDGEIENNVNGGGQLAKDEQERKFANEGVPPLPLQAVKKKRKMSSSLSSNISKQQIKQLPTLEELLQTAKETFRQNFGVEPELACCAPGRVNLIGEHVDYNDGFVLPMALPMVTLIVGGQRVGNDVDLITCCTDVDEPKRVKFRLFSLKPSEKPKWSNYVKGVIHYFMEDRGEMPFGFNAVIVSNVPVGAGLSSSAAIERALICKAAEHNFAGMPCGIMDQIISFSLEMFQIPFVAGEKDLVVLICNSDVRHELSDSEYPTRRKQCLQALNIMALKSYRDATDEGNLSGDESAGYKILSPQ</sequence>
<dbReference type="GO" id="GO:0004335">
    <property type="term" value="F:galactokinase activity"/>
    <property type="evidence" value="ECO:0007669"/>
    <property type="project" value="InterPro"/>
</dbReference>
<dbReference type="PROSITE" id="PS50940">
    <property type="entry name" value="CHIT_BIND_II"/>
    <property type="match status" value="3"/>
</dbReference>
<dbReference type="InterPro" id="IPR019539">
    <property type="entry name" value="GalKase_N"/>
</dbReference>
<evidence type="ECO:0000256" key="2">
    <source>
        <dbReference type="ARBA" id="ARBA00022679"/>
    </source>
</evidence>
<reference evidence="7" key="1">
    <citation type="submission" date="2020-05" db="UniProtKB">
        <authorList>
            <consortium name="EnsemblMetazoa"/>
        </authorList>
    </citation>
    <scope>IDENTIFICATION</scope>
    <source>
        <strain evidence="7">Yale</strain>
    </source>
</reference>
<organism evidence="7 8">
    <name type="scientific">Glossina morsitans morsitans</name>
    <name type="common">Savannah tsetse fly</name>
    <dbReference type="NCBI Taxonomy" id="37546"/>
    <lineage>
        <taxon>Eukaryota</taxon>
        <taxon>Metazoa</taxon>
        <taxon>Ecdysozoa</taxon>
        <taxon>Arthropoda</taxon>
        <taxon>Hexapoda</taxon>
        <taxon>Insecta</taxon>
        <taxon>Pterygota</taxon>
        <taxon>Neoptera</taxon>
        <taxon>Endopterygota</taxon>
        <taxon>Diptera</taxon>
        <taxon>Brachycera</taxon>
        <taxon>Muscomorpha</taxon>
        <taxon>Hippoboscoidea</taxon>
        <taxon>Glossinidae</taxon>
        <taxon>Glossina</taxon>
    </lineage>
</organism>
<feature type="domain" description="Chitin-binding type-2" evidence="6">
    <location>
        <begin position="117"/>
        <end position="177"/>
    </location>
</feature>
<dbReference type="InterPro" id="IPR019741">
    <property type="entry name" value="Galactokinase_CS"/>
</dbReference>
<dbReference type="GO" id="GO:0005829">
    <property type="term" value="C:cytosol"/>
    <property type="evidence" value="ECO:0007669"/>
    <property type="project" value="TreeGrafter"/>
</dbReference>
<protein>
    <recommendedName>
        <fullName evidence="6">Chitin-binding type-2 domain-containing protein</fullName>
    </recommendedName>
</protein>
<dbReference type="SUPFAM" id="SSF57625">
    <property type="entry name" value="Invertebrate chitin-binding proteins"/>
    <property type="match status" value="3"/>
</dbReference>
<evidence type="ECO:0000259" key="6">
    <source>
        <dbReference type="PROSITE" id="PS50940"/>
    </source>
</evidence>
<dbReference type="PANTHER" id="PTHR10457:SF7">
    <property type="entry name" value="GALACTOKINASE-RELATED"/>
    <property type="match status" value="1"/>
</dbReference>
<evidence type="ECO:0000313" key="7">
    <source>
        <dbReference type="EnsemblMetazoa" id="GMOY006485-PA"/>
    </source>
</evidence>
<dbReference type="EnsemblMetazoa" id="GMOY006485-RA">
    <property type="protein sequence ID" value="GMOY006485-PA"/>
    <property type="gene ID" value="GMOY006485"/>
</dbReference>